<dbReference type="KEGG" id="tsa:AciPR4_0591"/>
<evidence type="ECO:0000313" key="4">
    <source>
        <dbReference type="Proteomes" id="UP000006844"/>
    </source>
</evidence>
<feature type="domain" description="Ice-binding protein C-terminal" evidence="2">
    <location>
        <begin position="154"/>
        <end position="179"/>
    </location>
</feature>
<dbReference type="EMBL" id="CP002467">
    <property type="protein sequence ID" value="ADV81426.1"/>
    <property type="molecule type" value="Genomic_DNA"/>
</dbReference>
<dbReference type="Pfam" id="PF07589">
    <property type="entry name" value="PEP-CTERM"/>
    <property type="match status" value="1"/>
</dbReference>
<protein>
    <recommendedName>
        <fullName evidence="2">Ice-binding protein C-terminal domain-containing protein</fullName>
    </recommendedName>
</protein>
<dbReference type="AlphaFoldDB" id="E8V4M2"/>
<evidence type="ECO:0000313" key="3">
    <source>
        <dbReference type="EMBL" id="ADV81426.1"/>
    </source>
</evidence>
<dbReference type="RefSeq" id="WP_013567159.1">
    <property type="nucleotide sequence ID" value="NC_014963.1"/>
</dbReference>
<gene>
    <name evidence="3" type="ordered locus">AciPR4_0591</name>
</gene>
<accession>E8V4M2</accession>
<name>E8V4M2_TERSS</name>
<feature type="chain" id="PRO_5003232419" description="Ice-binding protein C-terminal domain-containing protein" evidence="1">
    <location>
        <begin position="26"/>
        <end position="184"/>
    </location>
</feature>
<evidence type="ECO:0000256" key="1">
    <source>
        <dbReference type="SAM" id="SignalP"/>
    </source>
</evidence>
<keyword evidence="4" id="KW-1185">Reference proteome</keyword>
<dbReference type="HOGENOM" id="CLU_1467530_0_0_0"/>
<dbReference type="NCBIfam" id="TIGR02595">
    <property type="entry name" value="PEP_CTERM"/>
    <property type="match status" value="1"/>
</dbReference>
<feature type="signal peptide" evidence="1">
    <location>
        <begin position="1"/>
        <end position="25"/>
    </location>
</feature>
<proteinExistence type="predicted"/>
<organism evidence="3 4">
    <name type="scientific">Terriglobus saanensis (strain ATCC BAA-1853 / DSM 23119 / SP1PR4)</name>
    <dbReference type="NCBI Taxonomy" id="401053"/>
    <lineage>
        <taxon>Bacteria</taxon>
        <taxon>Pseudomonadati</taxon>
        <taxon>Acidobacteriota</taxon>
        <taxon>Terriglobia</taxon>
        <taxon>Terriglobales</taxon>
        <taxon>Acidobacteriaceae</taxon>
        <taxon>Terriglobus</taxon>
    </lineage>
</organism>
<dbReference type="Proteomes" id="UP000006844">
    <property type="component" value="Chromosome"/>
</dbReference>
<dbReference type="OrthoDB" id="122397at2"/>
<keyword evidence="1" id="KW-0732">Signal</keyword>
<reference evidence="3 4" key="1">
    <citation type="journal article" date="2012" name="Stand. Genomic Sci.">
        <title>Complete genome sequence of Terriglobus saanensis type strain SP1PR4(T), an Acidobacteria from tundra soil.</title>
        <authorList>
            <person name="Rawat S.R."/>
            <person name="Mannisto M.K."/>
            <person name="Starovoytov V."/>
            <person name="Goodwin L."/>
            <person name="Nolan M."/>
            <person name="Hauser L."/>
            <person name="Land M."/>
            <person name="Davenport K.W."/>
            <person name="Woyke T."/>
            <person name="Haggblom M.M."/>
        </authorList>
    </citation>
    <scope>NUCLEOTIDE SEQUENCE</scope>
    <source>
        <strain evidence="4">ATCC BAA-1853 / DSM 23119 / SP1PR4</strain>
    </source>
</reference>
<dbReference type="InterPro" id="IPR013424">
    <property type="entry name" value="Ice-binding_C"/>
</dbReference>
<sequence length="184" mass="18963">MKASFLVKLFVALAVLLGSSTYASADTIGAISFTGANSYNSTSFTFVGNPTVLAATTTGSFTIFDSAAAVTANSFTFSPIFTPFQIFSITEGSNTLTIFFDSLDTIVNTPGALALTGLATIDLNGVITDGTFSLSSQFGDKTPVVSFSATALAPTPEPSTLFLLGTGLVGSAGAFFRRRRTLTA</sequence>
<evidence type="ECO:0000259" key="2">
    <source>
        <dbReference type="Pfam" id="PF07589"/>
    </source>
</evidence>